<evidence type="ECO:0000313" key="1">
    <source>
        <dbReference type="EMBL" id="CAD73648.1"/>
    </source>
</evidence>
<dbReference type="RefSeq" id="WP_011119778.1">
    <property type="nucleotide sequence ID" value="NC_005027.1"/>
</dbReference>
<dbReference type="EMBL" id="BX294140">
    <property type="protein sequence ID" value="CAD73648.1"/>
    <property type="molecule type" value="Genomic_DNA"/>
</dbReference>
<dbReference type="Pfam" id="PF07618">
    <property type="entry name" value="DUF1580"/>
    <property type="match status" value="1"/>
</dbReference>
<accession>Q7USZ4</accession>
<dbReference type="EnsemblBacteria" id="CAD73648">
    <property type="protein sequence ID" value="CAD73648"/>
    <property type="gene ID" value="RB4216"/>
</dbReference>
<organism evidence="1 2">
    <name type="scientific">Rhodopirellula baltica (strain DSM 10527 / NCIMB 13988 / SH1)</name>
    <dbReference type="NCBI Taxonomy" id="243090"/>
    <lineage>
        <taxon>Bacteria</taxon>
        <taxon>Pseudomonadati</taxon>
        <taxon>Planctomycetota</taxon>
        <taxon>Planctomycetia</taxon>
        <taxon>Pirellulales</taxon>
        <taxon>Pirellulaceae</taxon>
        <taxon>Rhodopirellula</taxon>
    </lineage>
</organism>
<protein>
    <submittedName>
        <fullName evidence="1">Uncharacterized protein</fullName>
    </submittedName>
</protein>
<dbReference type="InterPro" id="IPR011474">
    <property type="entry name" value="DUF1580"/>
</dbReference>
<dbReference type="KEGG" id="rba:RB4216"/>
<name>Q7USZ4_RHOBA</name>
<dbReference type="OrthoDB" id="290434at2"/>
<dbReference type="AlphaFoldDB" id="Q7USZ4"/>
<dbReference type="STRING" id="243090.RB4216"/>
<keyword evidence="2" id="KW-1185">Reference proteome</keyword>
<evidence type="ECO:0000313" key="2">
    <source>
        <dbReference type="Proteomes" id="UP000001025"/>
    </source>
</evidence>
<reference evidence="1 2" key="1">
    <citation type="journal article" date="2003" name="Proc. Natl. Acad. Sci. U.S.A.">
        <title>Complete genome sequence of the marine planctomycete Pirellula sp. strain 1.</title>
        <authorList>
            <person name="Gloeckner F.O."/>
            <person name="Kube M."/>
            <person name="Bauer M."/>
            <person name="Teeling H."/>
            <person name="Lombardot T."/>
            <person name="Ludwig W."/>
            <person name="Gade D."/>
            <person name="Beck A."/>
            <person name="Borzym K."/>
            <person name="Heitmann K."/>
            <person name="Rabus R."/>
            <person name="Schlesner H."/>
            <person name="Amann R."/>
            <person name="Reinhardt R."/>
        </authorList>
    </citation>
    <scope>NUCLEOTIDE SEQUENCE [LARGE SCALE GENOMIC DNA]</scope>
    <source>
        <strain evidence="2">DSM 10527 / NCIMB 13988 / SH1</strain>
    </source>
</reference>
<gene>
    <name evidence="1" type="ordered locus">RB4216</name>
</gene>
<proteinExistence type="predicted"/>
<dbReference type="InParanoid" id="Q7USZ4"/>
<dbReference type="Proteomes" id="UP000001025">
    <property type="component" value="Chromosome"/>
</dbReference>
<sequence length="76" mass="8398">MVTTQATKTDDPLTLMTEDVVGMAKAAKLFPGGVSVASIYRWADRGVKGVKLETIRYGSKRQTSVQAVHRFLKRTQ</sequence>
<dbReference type="HOGENOM" id="CLU_2652053_0_0_0"/>
<dbReference type="PATRIC" id="fig|243090.15.peg.1955"/>